<gene>
    <name evidence="1" type="ORF">KL86DYS2_13007</name>
</gene>
<reference evidence="1" key="1">
    <citation type="submission" date="2016-04" db="EMBL/GenBank/DDBJ databases">
        <authorList>
            <person name="Evans L.H."/>
            <person name="Alamgir A."/>
            <person name="Owens N."/>
            <person name="Weber N.D."/>
            <person name="Virtaneva K."/>
            <person name="Barbian K."/>
            <person name="Babar A."/>
            <person name="Rosenke K."/>
        </authorList>
    </citation>
    <scope>NUCLEOTIDE SEQUENCE</scope>
    <source>
        <strain evidence="1">86-2</strain>
    </source>
</reference>
<proteinExistence type="predicted"/>
<dbReference type="RefSeq" id="WP_296951276.1">
    <property type="nucleotide sequence ID" value="NZ_LT599021.1"/>
</dbReference>
<evidence type="ECO:0000313" key="1">
    <source>
        <dbReference type="EMBL" id="SBW06632.1"/>
    </source>
</evidence>
<name>A0A212K4R1_9BACT</name>
<dbReference type="EMBL" id="FLUL01000001">
    <property type="protein sequence ID" value="SBW06632.1"/>
    <property type="molecule type" value="Genomic_DNA"/>
</dbReference>
<dbReference type="InterPro" id="IPR014942">
    <property type="entry name" value="AbiEii"/>
</dbReference>
<organism evidence="1">
    <name type="scientific">uncultured Dysgonomonas sp</name>
    <dbReference type="NCBI Taxonomy" id="206096"/>
    <lineage>
        <taxon>Bacteria</taxon>
        <taxon>Pseudomonadati</taxon>
        <taxon>Bacteroidota</taxon>
        <taxon>Bacteroidia</taxon>
        <taxon>Bacteroidales</taxon>
        <taxon>Dysgonomonadaceae</taxon>
        <taxon>Dysgonomonas</taxon>
        <taxon>environmental samples</taxon>
    </lineage>
</organism>
<accession>A0A212K4R1</accession>
<sequence>MATKLHYETVTPLLRKILDDIMANPIFDPFYLVGGTSLSLRLGHRISVDIDLFTNAPYGSLDFSVYEQFFRENYKYYYCTDTSNIVGFGRSYYVGDSADENIKVDLYYHDEIVDSCDIIDNLRITSLDDVIAMKVDVVSRGGRKKDFWDLHELLNIYSITQMLELHRQRHEYTHDRDQIIANFTDFTSADGDIDPICLKGKEWEFVKLDFVETLNTFLS</sequence>
<dbReference type="AlphaFoldDB" id="A0A212K4R1"/>
<dbReference type="Gene3D" id="3.10.450.620">
    <property type="entry name" value="JHP933, nucleotidyltransferase-like core domain"/>
    <property type="match status" value="1"/>
</dbReference>
<protein>
    <recommendedName>
        <fullName evidence="2">Nucleotidyl transferase AbiEii/AbiGii toxin family protein</fullName>
    </recommendedName>
</protein>
<evidence type="ECO:0008006" key="2">
    <source>
        <dbReference type="Google" id="ProtNLM"/>
    </source>
</evidence>
<dbReference type="Pfam" id="PF08843">
    <property type="entry name" value="AbiEii"/>
    <property type="match status" value="1"/>
</dbReference>